<accession>A0A0F9U0T7</accession>
<evidence type="ECO:0000256" key="1">
    <source>
        <dbReference type="ARBA" id="ARBA00022475"/>
    </source>
</evidence>
<dbReference type="AlphaFoldDB" id="A0A0F9U0T7"/>
<keyword evidence="6" id="KW-0472">Membrane</keyword>
<dbReference type="SUPFAM" id="SSF53271">
    <property type="entry name" value="PRTase-like"/>
    <property type="match status" value="1"/>
</dbReference>
<keyword evidence="2" id="KW-0328">Glycosyltransferase</keyword>
<evidence type="ECO:0000256" key="2">
    <source>
        <dbReference type="ARBA" id="ARBA00022676"/>
    </source>
</evidence>
<proteinExistence type="inferred from homology"/>
<dbReference type="NCBIfam" id="NF006613">
    <property type="entry name" value="PRK09177.1"/>
    <property type="match status" value="1"/>
</dbReference>
<keyword evidence="1" id="KW-1003">Cell membrane</keyword>
<dbReference type="PANTHER" id="PTHR39563:SF1">
    <property type="entry name" value="XANTHINE-GUANINE PHOSPHORIBOSYLTRANSFERASE"/>
    <property type="match status" value="1"/>
</dbReference>
<dbReference type="InterPro" id="IPR000836">
    <property type="entry name" value="PRTase_dom"/>
</dbReference>
<dbReference type="EMBL" id="LAZR01000162">
    <property type="protein sequence ID" value="KKN85189.1"/>
    <property type="molecule type" value="Genomic_DNA"/>
</dbReference>
<feature type="domain" description="Phosphoribosyltransferase" evidence="7">
    <location>
        <begin position="11"/>
        <end position="155"/>
    </location>
</feature>
<sequence length="165" mass="18221">MSTVDKSFPVSWDQFHRDARALAWRLAGMRSDWKAIVCITRGGLVPAAIIAREIGTRLIDTVCIASYHDYSEQGELKVLKEISPTLLENDGEGILIVDDLTDTGKTAGLVRAMLPKAHFATVYAKPKGRPLVDTFITEVSQDTWIFFPWDLGLTFQAPIGKATKG</sequence>
<keyword evidence="3" id="KW-0808">Transferase</keyword>
<evidence type="ECO:0000256" key="4">
    <source>
        <dbReference type="ARBA" id="ARBA00022723"/>
    </source>
</evidence>
<evidence type="ECO:0000259" key="7">
    <source>
        <dbReference type="Pfam" id="PF00156"/>
    </source>
</evidence>
<evidence type="ECO:0000256" key="6">
    <source>
        <dbReference type="ARBA" id="ARBA00023136"/>
    </source>
</evidence>
<comment type="caution">
    <text evidence="8">The sequence shown here is derived from an EMBL/GenBank/DDBJ whole genome shotgun (WGS) entry which is preliminary data.</text>
</comment>
<organism evidence="8">
    <name type="scientific">marine sediment metagenome</name>
    <dbReference type="NCBI Taxonomy" id="412755"/>
    <lineage>
        <taxon>unclassified sequences</taxon>
        <taxon>metagenomes</taxon>
        <taxon>ecological metagenomes</taxon>
    </lineage>
</organism>
<dbReference type="HAMAP" id="MF_01903">
    <property type="entry name" value="XGPRT"/>
    <property type="match status" value="1"/>
</dbReference>
<dbReference type="CDD" id="cd06223">
    <property type="entry name" value="PRTases_typeI"/>
    <property type="match status" value="1"/>
</dbReference>
<evidence type="ECO:0000256" key="5">
    <source>
        <dbReference type="ARBA" id="ARBA00022842"/>
    </source>
</evidence>
<protein>
    <recommendedName>
        <fullName evidence="7">Phosphoribosyltransferase domain-containing protein</fullName>
    </recommendedName>
</protein>
<dbReference type="GO" id="GO:0046872">
    <property type="term" value="F:metal ion binding"/>
    <property type="evidence" value="ECO:0007669"/>
    <property type="project" value="UniProtKB-KW"/>
</dbReference>
<reference evidence="8" key="1">
    <citation type="journal article" date="2015" name="Nature">
        <title>Complex archaea that bridge the gap between prokaryotes and eukaryotes.</title>
        <authorList>
            <person name="Spang A."/>
            <person name="Saw J.H."/>
            <person name="Jorgensen S.L."/>
            <person name="Zaremba-Niedzwiedzka K."/>
            <person name="Martijn J."/>
            <person name="Lind A.E."/>
            <person name="van Eijk R."/>
            <person name="Schleper C."/>
            <person name="Guy L."/>
            <person name="Ettema T.J."/>
        </authorList>
    </citation>
    <scope>NUCLEOTIDE SEQUENCE</scope>
</reference>
<dbReference type="InterPro" id="IPR023747">
    <property type="entry name" value="Xanthine_Guanine_PRibTrfase"/>
</dbReference>
<keyword evidence="5" id="KW-0460">Magnesium</keyword>
<evidence type="ECO:0000256" key="3">
    <source>
        <dbReference type="ARBA" id="ARBA00022679"/>
    </source>
</evidence>
<dbReference type="Gene3D" id="3.40.50.2020">
    <property type="match status" value="1"/>
</dbReference>
<name>A0A0F9U0T7_9ZZZZ</name>
<dbReference type="InterPro" id="IPR029057">
    <property type="entry name" value="PRTase-like"/>
</dbReference>
<dbReference type="GO" id="GO:0000310">
    <property type="term" value="F:xanthine phosphoribosyltransferase activity"/>
    <property type="evidence" value="ECO:0007669"/>
    <property type="project" value="InterPro"/>
</dbReference>
<evidence type="ECO:0000313" key="8">
    <source>
        <dbReference type="EMBL" id="KKN85189.1"/>
    </source>
</evidence>
<dbReference type="Pfam" id="PF00156">
    <property type="entry name" value="Pribosyltran"/>
    <property type="match status" value="1"/>
</dbReference>
<gene>
    <name evidence="8" type="ORF">LCGC14_0281710</name>
</gene>
<keyword evidence="4" id="KW-0479">Metal-binding</keyword>
<dbReference type="PANTHER" id="PTHR39563">
    <property type="entry name" value="XANTHINE PHOSPHORIBOSYLTRANSFERASE"/>
    <property type="match status" value="1"/>
</dbReference>